<evidence type="ECO:0000313" key="3">
    <source>
        <dbReference type="Proteomes" id="UP000663760"/>
    </source>
</evidence>
<evidence type="ECO:0000313" key="2">
    <source>
        <dbReference type="EMBL" id="CAA7406634.1"/>
    </source>
</evidence>
<dbReference type="Gene3D" id="2.60.40.2700">
    <property type="match status" value="1"/>
</dbReference>
<evidence type="ECO:0000259" key="1">
    <source>
        <dbReference type="Pfam" id="PF23197"/>
    </source>
</evidence>
<reference evidence="2" key="1">
    <citation type="submission" date="2020-02" db="EMBL/GenBank/DDBJ databases">
        <authorList>
            <person name="Scholz U."/>
            <person name="Mascher M."/>
            <person name="Fiebig A."/>
        </authorList>
    </citation>
    <scope>NUCLEOTIDE SEQUENCE</scope>
</reference>
<dbReference type="Proteomes" id="UP000663760">
    <property type="component" value="Chromosome 13"/>
</dbReference>
<name>A0A7I8LBH8_SPIIN</name>
<keyword evidence="3" id="KW-1185">Reference proteome</keyword>
<protein>
    <recommendedName>
        <fullName evidence="1">AIR9-like A9 domain-containing protein</fullName>
    </recommendedName>
</protein>
<gene>
    <name evidence="2" type="ORF">SI8410_13017312</name>
</gene>
<dbReference type="Pfam" id="PF23197">
    <property type="entry name" value="IG_AIR9"/>
    <property type="match status" value="1"/>
</dbReference>
<dbReference type="EMBL" id="LR746276">
    <property type="protein sequence ID" value="CAA7406634.1"/>
    <property type="molecule type" value="Genomic_DNA"/>
</dbReference>
<accession>A0A7I8LBH8</accession>
<proteinExistence type="predicted"/>
<dbReference type="AlphaFoldDB" id="A0A7I8LBH8"/>
<organism evidence="2 3">
    <name type="scientific">Spirodela intermedia</name>
    <name type="common">Intermediate duckweed</name>
    <dbReference type="NCBI Taxonomy" id="51605"/>
    <lineage>
        <taxon>Eukaryota</taxon>
        <taxon>Viridiplantae</taxon>
        <taxon>Streptophyta</taxon>
        <taxon>Embryophyta</taxon>
        <taxon>Tracheophyta</taxon>
        <taxon>Spermatophyta</taxon>
        <taxon>Magnoliopsida</taxon>
        <taxon>Liliopsida</taxon>
        <taxon>Araceae</taxon>
        <taxon>Lemnoideae</taxon>
        <taxon>Spirodela</taxon>
    </lineage>
</organism>
<feature type="domain" description="AIR9-like A9" evidence="1">
    <location>
        <begin position="243"/>
        <end position="313"/>
    </location>
</feature>
<dbReference type="InterPro" id="IPR056284">
    <property type="entry name" value="AIR9-like_A9"/>
</dbReference>
<dbReference type="PANTHER" id="PTHR31149:SF7">
    <property type="entry name" value="EXPRESSED PROTEIN"/>
    <property type="match status" value="1"/>
</dbReference>
<sequence>MVLALPYMYMKFDRPKTDNTIQLSISNLIPILIQFVQISNLHFILIYFKVLEDETYVFTSSLLSLLAEFGTRPPLFDASCLSNFTKVQIVLIVILRLYNQLHWKLRDYHVPDANDQQHGQYSHYVNVELGPDPRGYGNRGVRDPSEPKVDLFTGNKNKAIFRHLVDTYYIFLGFQFWLSVQFNMNQQKIGFNYRDVEGPTAFSAFGDAASDTADGKLAVNDFLFPLQHAEGSEDLPGIYSFQITGDAKPGGTLRACGFPINRTTVCIFQWVRLLQDGVSQYIEGATNPDYVVTADDVDKIIAVECTPMDDSGRQVCS</sequence>
<dbReference type="PANTHER" id="PTHR31149">
    <property type="entry name" value="EXPRESSED PROTEIN"/>
    <property type="match status" value="1"/>
</dbReference>
<dbReference type="OrthoDB" id="1890867at2759"/>
<dbReference type="GO" id="GO:0005886">
    <property type="term" value="C:plasma membrane"/>
    <property type="evidence" value="ECO:0007669"/>
    <property type="project" value="TreeGrafter"/>
</dbReference>